<dbReference type="Proteomes" id="UP000054324">
    <property type="component" value="Unassembled WGS sequence"/>
</dbReference>
<dbReference type="EMBL" id="KL596619">
    <property type="protein sequence ID" value="KER34227.1"/>
    <property type="molecule type" value="Genomic_DNA"/>
</dbReference>
<gene>
    <name evidence="1" type="ORF">T265_00085</name>
</gene>
<dbReference type="KEGG" id="ovi:T265_00085"/>
<reference evidence="1 2" key="1">
    <citation type="submission" date="2013-11" db="EMBL/GenBank/DDBJ databases">
        <title>Opisthorchis viverrini - life in the bile duct.</title>
        <authorList>
            <person name="Young N.D."/>
            <person name="Nagarajan N."/>
            <person name="Lin S.J."/>
            <person name="Korhonen P.K."/>
            <person name="Jex A.R."/>
            <person name="Hall R.S."/>
            <person name="Safavi-Hemami H."/>
            <person name="Kaewkong W."/>
            <person name="Bertrand D."/>
            <person name="Gao S."/>
            <person name="Seet Q."/>
            <person name="Wongkham S."/>
            <person name="Teh B.T."/>
            <person name="Wongkham C."/>
            <person name="Intapan P.M."/>
            <person name="Maleewong W."/>
            <person name="Yang X."/>
            <person name="Hu M."/>
            <person name="Wang Z."/>
            <person name="Hofmann A."/>
            <person name="Sternberg P.W."/>
            <person name="Tan P."/>
            <person name="Wang J."/>
            <person name="Gasser R.B."/>
        </authorList>
    </citation>
    <scope>NUCLEOTIDE SEQUENCE [LARGE SCALE GENOMIC DNA]</scope>
</reference>
<proteinExistence type="predicted"/>
<accession>A0A075A795</accession>
<dbReference type="RefSeq" id="XP_009162006.1">
    <property type="nucleotide sequence ID" value="XM_009163742.1"/>
</dbReference>
<evidence type="ECO:0000313" key="1">
    <source>
        <dbReference type="EMBL" id="KER34227.1"/>
    </source>
</evidence>
<sequence length="210" mass="23711">MSPEGSTRTGILPDCPSLDRRSREAAVELELRTSQSVNSRKQIYLHTTWAVSWSHRPYTHGNPTQYTRFYGPFTAIKKERTRVFKVPRLKSSYIGESLEANSPMYSRLQSDQPECGVLAYAHPRGGCVGNHGPNTSQHKAALITHQQFGPSATTIWTADRAKGKPCCQCITNIHVSRYLEYRSNWNMRQPSAAHSFAGKHHKQEIQLGSR</sequence>
<dbReference type="OrthoDB" id="16290at2759"/>
<dbReference type="AlphaFoldDB" id="A0A075A795"/>
<keyword evidence="2" id="KW-1185">Reference proteome</keyword>
<organism evidence="1 2">
    <name type="scientific">Opisthorchis viverrini</name>
    <name type="common">Southeast Asian liver fluke</name>
    <dbReference type="NCBI Taxonomy" id="6198"/>
    <lineage>
        <taxon>Eukaryota</taxon>
        <taxon>Metazoa</taxon>
        <taxon>Spiralia</taxon>
        <taxon>Lophotrochozoa</taxon>
        <taxon>Platyhelminthes</taxon>
        <taxon>Trematoda</taxon>
        <taxon>Digenea</taxon>
        <taxon>Opisthorchiida</taxon>
        <taxon>Opisthorchiata</taxon>
        <taxon>Opisthorchiidae</taxon>
        <taxon>Opisthorchis</taxon>
    </lineage>
</organism>
<name>A0A075A795_OPIVI</name>
<protein>
    <submittedName>
        <fullName evidence="1">Uncharacterized protein</fullName>
    </submittedName>
</protein>
<evidence type="ECO:0000313" key="2">
    <source>
        <dbReference type="Proteomes" id="UP000054324"/>
    </source>
</evidence>
<dbReference type="CTD" id="20314273"/>
<dbReference type="GeneID" id="20314273"/>